<accession>A0A2T4D7B3</accession>
<comment type="caution">
    <text evidence="3">The sequence shown here is derived from an EMBL/GenBank/DDBJ whole genome shotgun (WGS) entry which is preliminary data.</text>
</comment>
<dbReference type="InterPro" id="IPR041047">
    <property type="entry name" value="LPD1"/>
</dbReference>
<dbReference type="Pfam" id="PF18796">
    <property type="entry name" value="LPD1"/>
    <property type="match status" value="1"/>
</dbReference>
<dbReference type="Proteomes" id="UP000241514">
    <property type="component" value="Unassembled WGS sequence"/>
</dbReference>
<feature type="domain" description="Large polyvalent protein-associated" evidence="1">
    <location>
        <begin position="186"/>
        <end position="255"/>
    </location>
</feature>
<sequence>MSIITREYFRNGPPHRAGADVSFQDIRSIFGFYSIRIGRWVTAAEQQYAANLFFDAFCDLQDILQVPSPVISCRGALALHFGIGGRPGASAHYLSNGRVLALAKNAGGGSLAHEWFHAFDHYIAGKLFETAPAADVFSSRHWLTHAPLNSHPLNQILHLAYRRLFLASNGREPSAFFKHCAEYDLATGTHYYSQPEEMAARAFECVIQRQSLKNHFLVSGTLQSATAKAGLYPDSELAGELSTLFLSYFTKLGQAMEK</sequence>
<evidence type="ECO:0000259" key="1">
    <source>
        <dbReference type="Pfam" id="PF18796"/>
    </source>
</evidence>
<organism evidence="3 5">
    <name type="scientific">Pseudidiomarina aestuarii</name>
    <dbReference type="NCBI Taxonomy" id="624146"/>
    <lineage>
        <taxon>Bacteria</taxon>
        <taxon>Pseudomonadati</taxon>
        <taxon>Pseudomonadota</taxon>
        <taxon>Gammaproteobacteria</taxon>
        <taxon>Alteromonadales</taxon>
        <taxon>Idiomarinaceae</taxon>
        <taxon>Pseudidiomarina</taxon>
    </lineage>
</organism>
<dbReference type="Proteomes" id="UP000242087">
    <property type="component" value="Unassembled WGS sequence"/>
</dbReference>
<proteinExistence type="predicted"/>
<reference evidence="4 5" key="1">
    <citation type="submission" date="2018-03" db="EMBL/GenBank/DDBJ databases">
        <title>Cross-interface Injection: A General Nanoliter Liquid Handling Method Applied to Single Cells Genome Amplification Automated Nanoliter Liquid Handling Applied to Single Cell Multiple Displacement Amplification.</title>
        <authorList>
            <person name="Yun J."/>
            <person name="Xu P."/>
            <person name="Xu J."/>
            <person name="Dai X."/>
            <person name="Wang Y."/>
            <person name="Zheng X."/>
            <person name="Cao C."/>
            <person name="Yi Q."/>
            <person name="Zhu Y."/>
            <person name="Wang L."/>
            <person name="Dong Z."/>
            <person name="Huang Y."/>
            <person name="Huang L."/>
            <person name="Du W."/>
        </authorList>
    </citation>
    <scope>NUCLEOTIDE SEQUENCE [LARGE SCALE GENOMIC DNA]</scope>
    <source>
        <strain evidence="3 5">A12-4</strain>
        <strain evidence="2 4">A9-4</strain>
    </source>
</reference>
<protein>
    <recommendedName>
        <fullName evidence="1">Large polyvalent protein-associated domain-containing protein</fullName>
    </recommendedName>
</protein>
<dbReference type="EMBL" id="PYVF01000012">
    <property type="protein sequence ID" value="PTB89638.1"/>
    <property type="molecule type" value="Genomic_DNA"/>
</dbReference>
<evidence type="ECO:0000313" key="4">
    <source>
        <dbReference type="Proteomes" id="UP000241514"/>
    </source>
</evidence>
<dbReference type="NCBIfam" id="NF041907">
    <property type="entry name" value="CLCA_X"/>
    <property type="match status" value="1"/>
</dbReference>
<evidence type="ECO:0000313" key="5">
    <source>
        <dbReference type="Proteomes" id="UP000242087"/>
    </source>
</evidence>
<gene>
    <name evidence="3" type="ORF">C9927_01575</name>
    <name evidence="2" type="ORF">C9928_04370</name>
</gene>
<evidence type="ECO:0000313" key="3">
    <source>
        <dbReference type="EMBL" id="PTB89638.1"/>
    </source>
</evidence>
<dbReference type="EMBL" id="PYVG01000019">
    <property type="protein sequence ID" value="PTB89199.1"/>
    <property type="molecule type" value="Genomic_DNA"/>
</dbReference>
<evidence type="ECO:0000313" key="2">
    <source>
        <dbReference type="EMBL" id="PTB89199.1"/>
    </source>
</evidence>
<dbReference type="AlphaFoldDB" id="A0A2T4D7B3"/>
<name>A0A2T4D7B3_9GAMM</name>